<dbReference type="Proteomes" id="UP000789833">
    <property type="component" value="Unassembled WGS sequence"/>
</dbReference>
<gene>
    <name evidence="2" type="ORF">BACCIP111883_02734</name>
</gene>
<feature type="transmembrane region" description="Helical" evidence="1">
    <location>
        <begin position="148"/>
        <end position="166"/>
    </location>
</feature>
<organism evidence="2 3">
    <name type="scientific">Sutcliffiella rhizosphaerae</name>
    <dbReference type="NCBI Taxonomy" id="2880967"/>
    <lineage>
        <taxon>Bacteria</taxon>
        <taxon>Bacillati</taxon>
        <taxon>Bacillota</taxon>
        <taxon>Bacilli</taxon>
        <taxon>Bacillales</taxon>
        <taxon>Bacillaceae</taxon>
        <taxon>Sutcliffiella</taxon>
    </lineage>
</organism>
<evidence type="ECO:0000256" key="1">
    <source>
        <dbReference type="SAM" id="Phobius"/>
    </source>
</evidence>
<keyword evidence="1" id="KW-1133">Transmembrane helix</keyword>
<name>A0ABN8A9U2_9BACI</name>
<feature type="transmembrane region" description="Helical" evidence="1">
    <location>
        <begin position="117"/>
        <end position="136"/>
    </location>
</feature>
<keyword evidence="1" id="KW-0812">Transmembrane</keyword>
<evidence type="ECO:0000313" key="3">
    <source>
        <dbReference type="Proteomes" id="UP000789833"/>
    </source>
</evidence>
<proteinExistence type="predicted"/>
<protein>
    <recommendedName>
        <fullName evidence="4">DUF2812 domain-containing protein</fullName>
    </recommendedName>
</protein>
<reference evidence="2 3" key="1">
    <citation type="submission" date="2021-10" db="EMBL/GenBank/DDBJ databases">
        <authorList>
            <person name="Criscuolo A."/>
        </authorList>
    </citation>
    <scope>NUCLEOTIDE SEQUENCE [LARGE SCALE GENOMIC DNA]</scope>
    <source>
        <strain evidence="3">CIP 111883</strain>
    </source>
</reference>
<keyword evidence="1" id="KW-0472">Membrane</keyword>
<evidence type="ECO:0000313" key="2">
    <source>
        <dbReference type="EMBL" id="CAG9621943.1"/>
    </source>
</evidence>
<keyword evidence="3" id="KW-1185">Reference proteome</keyword>
<dbReference type="Pfam" id="PF11193">
    <property type="entry name" value="DUF2812"/>
    <property type="match status" value="1"/>
</dbReference>
<comment type="caution">
    <text evidence="2">The sequence shown here is derived from an EMBL/GenBank/DDBJ whole genome shotgun (WGS) entry which is preliminary data.</text>
</comment>
<dbReference type="EMBL" id="CAKJTJ010000015">
    <property type="protein sequence ID" value="CAG9621943.1"/>
    <property type="molecule type" value="Genomic_DNA"/>
</dbReference>
<sequence>MKLKRKILWLELWKIEEQEAWFSYLATKGYVLKQVTKLYAIFAKEQPQNITYKIAVDTTTQKPSDLTISEYKQLSWEYVASRGNLHIYKNGSSNDSFPAINQISSLKKLRKKLKVRTVAILCLSILIIILQTYMMVIEPIKNYTEDAFLSPLFIISIFILVNIQMWSGVKHLGKLIVEADTNNLLVNKAV</sequence>
<dbReference type="InterPro" id="IPR021359">
    <property type="entry name" value="DUF2812"/>
</dbReference>
<accession>A0ABN8A9U2</accession>
<evidence type="ECO:0008006" key="4">
    <source>
        <dbReference type="Google" id="ProtNLM"/>
    </source>
</evidence>
<dbReference type="RefSeq" id="WP_230501974.1">
    <property type="nucleotide sequence ID" value="NZ_CAKJTJ010000015.1"/>
</dbReference>